<feature type="domain" description="PAS" evidence="7">
    <location>
        <begin position="119"/>
        <end position="190"/>
    </location>
</feature>
<name>A0A4Q7PD02_9BACT</name>
<dbReference type="InterPro" id="IPR000014">
    <property type="entry name" value="PAS"/>
</dbReference>
<dbReference type="CDD" id="cd00130">
    <property type="entry name" value="PAS"/>
    <property type="match status" value="2"/>
</dbReference>
<dbReference type="InterPro" id="IPR052162">
    <property type="entry name" value="Sensor_kinase/Photoreceptor"/>
</dbReference>
<keyword evidence="6" id="KW-0175">Coiled coil</keyword>
<dbReference type="InterPro" id="IPR035965">
    <property type="entry name" value="PAS-like_dom_sf"/>
</dbReference>
<evidence type="ECO:0000256" key="4">
    <source>
        <dbReference type="ARBA" id="ARBA00022679"/>
    </source>
</evidence>
<reference evidence="9 10" key="1">
    <citation type="submission" date="2019-02" db="EMBL/GenBank/DDBJ databases">
        <title>Genomic Encyclopedia of Archaeal and Bacterial Type Strains, Phase II (KMG-II): from individual species to whole genera.</title>
        <authorList>
            <person name="Goeker M."/>
        </authorList>
    </citation>
    <scope>NUCLEOTIDE SEQUENCE [LARGE SCALE GENOMIC DNA]</scope>
    <source>
        <strain evidence="9 10">DSM 21411</strain>
    </source>
</reference>
<keyword evidence="5" id="KW-0418">Kinase</keyword>
<evidence type="ECO:0000256" key="5">
    <source>
        <dbReference type="ARBA" id="ARBA00022777"/>
    </source>
</evidence>
<protein>
    <recommendedName>
        <fullName evidence="2">histidine kinase</fullName>
        <ecNumber evidence="2">2.7.13.3</ecNumber>
    </recommendedName>
</protein>
<feature type="domain" description="PAC" evidence="8">
    <location>
        <begin position="45"/>
        <end position="97"/>
    </location>
</feature>
<dbReference type="SUPFAM" id="SSF47384">
    <property type="entry name" value="Homodimeric domain of signal transducing histidine kinase"/>
    <property type="match status" value="1"/>
</dbReference>
<feature type="coiled-coil region" evidence="6">
    <location>
        <begin position="99"/>
        <end position="129"/>
    </location>
</feature>
<feature type="domain" description="PAS" evidence="7">
    <location>
        <begin position="1"/>
        <end position="41"/>
    </location>
</feature>
<evidence type="ECO:0000256" key="1">
    <source>
        <dbReference type="ARBA" id="ARBA00000085"/>
    </source>
</evidence>
<comment type="caution">
    <text evidence="9">The sequence shown here is derived from an EMBL/GenBank/DDBJ whole genome shotgun (WGS) entry which is preliminary data.</text>
</comment>
<sequence length="329" mass="38592">MKLFGYSFSFFNKSQKLFEDLIHPDDKERVLNNFKKFLRGKDYLWSQEFRFLKETGEFAHVLDKGILLRTKDGLPKRFFGAIQDISILKERELQLIKLSQSLDQRANELQEAILRLEDSEKRYRDLFELSPLPMWVYDLETLRFLDVNQAAISSYGYSKEEFLSMTIKDIRPNKDISLLEEKVNVKKEMGGLLFSGIFHHLKKNGDLIEVEISSNRIEYNGLKGVLVLAVDVTLRNQYIEAIEVQNARLKEIAWMQSHVVRAPLARLLGLVNMLKIERIHDPQQSIENFEELFEFIFSSAQELDKVIRQVSEKTERIHLKGKFGLEKEE</sequence>
<dbReference type="InterPro" id="IPR036097">
    <property type="entry name" value="HisK_dim/P_sf"/>
</dbReference>
<keyword evidence="10" id="KW-1185">Reference proteome</keyword>
<evidence type="ECO:0000313" key="9">
    <source>
        <dbReference type="EMBL" id="RZS98236.1"/>
    </source>
</evidence>
<dbReference type="Gene3D" id="3.30.450.20">
    <property type="entry name" value="PAS domain"/>
    <property type="match status" value="2"/>
</dbReference>
<dbReference type="InterPro" id="IPR001610">
    <property type="entry name" value="PAC"/>
</dbReference>
<evidence type="ECO:0000259" key="7">
    <source>
        <dbReference type="PROSITE" id="PS50112"/>
    </source>
</evidence>
<dbReference type="Proteomes" id="UP000292209">
    <property type="component" value="Unassembled WGS sequence"/>
</dbReference>
<evidence type="ECO:0000256" key="6">
    <source>
        <dbReference type="SAM" id="Coils"/>
    </source>
</evidence>
<dbReference type="InterPro" id="IPR013655">
    <property type="entry name" value="PAS_fold_3"/>
</dbReference>
<gene>
    <name evidence="9" type="ORF">BC751_3876</name>
</gene>
<dbReference type="Pfam" id="PF08447">
    <property type="entry name" value="PAS_3"/>
    <property type="match status" value="1"/>
</dbReference>
<dbReference type="PROSITE" id="PS50113">
    <property type="entry name" value="PAC"/>
    <property type="match status" value="1"/>
</dbReference>
<dbReference type="EC" id="2.7.13.3" evidence="2"/>
<dbReference type="EMBL" id="SGXG01000001">
    <property type="protein sequence ID" value="RZS98236.1"/>
    <property type="molecule type" value="Genomic_DNA"/>
</dbReference>
<keyword evidence="3" id="KW-0597">Phosphoprotein</keyword>
<dbReference type="SUPFAM" id="SSF55785">
    <property type="entry name" value="PYP-like sensor domain (PAS domain)"/>
    <property type="match status" value="2"/>
</dbReference>
<dbReference type="PROSITE" id="PS50112">
    <property type="entry name" value="PAS"/>
    <property type="match status" value="2"/>
</dbReference>
<dbReference type="InterPro" id="IPR000700">
    <property type="entry name" value="PAS-assoc_C"/>
</dbReference>
<organism evidence="9 10">
    <name type="scientific">Cecembia calidifontis</name>
    <dbReference type="NCBI Taxonomy" id="1187080"/>
    <lineage>
        <taxon>Bacteria</taxon>
        <taxon>Pseudomonadati</taxon>
        <taxon>Bacteroidota</taxon>
        <taxon>Cytophagia</taxon>
        <taxon>Cytophagales</taxon>
        <taxon>Cyclobacteriaceae</taxon>
        <taxon>Cecembia</taxon>
    </lineage>
</organism>
<proteinExistence type="predicted"/>
<evidence type="ECO:0000256" key="2">
    <source>
        <dbReference type="ARBA" id="ARBA00012438"/>
    </source>
</evidence>
<dbReference type="PANTHER" id="PTHR43304">
    <property type="entry name" value="PHYTOCHROME-LIKE PROTEIN CPH1"/>
    <property type="match status" value="1"/>
</dbReference>
<evidence type="ECO:0000313" key="10">
    <source>
        <dbReference type="Proteomes" id="UP000292209"/>
    </source>
</evidence>
<dbReference type="SMART" id="SM00091">
    <property type="entry name" value="PAS"/>
    <property type="match status" value="1"/>
</dbReference>
<evidence type="ECO:0000259" key="8">
    <source>
        <dbReference type="PROSITE" id="PS50113"/>
    </source>
</evidence>
<accession>A0A4Q7PD02</accession>
<keyword evidence="4" id="KW-0808">Transferase</keyword>
<comment type="catalytic activity">
    <reaction evidence="1">
        <text>ATP + protein L-histidine = ADP + protein N-phospho-L-histidine.</text>
        <dbReference type="EC" id="2.7.13.3"/>
    </reaction>
</comment>
<dbReference type="PANTHER" id="PTHR43304:SF1">
    <property type="entry name" value="PAC DOMAIN-CONTAINING PROTEIN"/>
    <property type="match status" value="1"/>
</dbReference>
<dbReference type="GO" id="GO:0000155">
    <property type="term" value="F:phosphorelay sensor kinase activity"/>
    <property type="evidence" value="ECO:0007669"/>
    <property type="project" value="InterPro"/>
</dbReference>
<evidence type="ECO:0000256" key="3">
    <source>
        <dbReference type="ARBA" id="ARBA00022553"/>
    </source>
</evidence>
<dbReference type="NCBIfam" id="TIGR00229">
    <property type="entry name" value="sensory_box"/>
    <property type="match status" value="2"/>
</dbReference>
<dbReference type="AlphaFoldDB" id="A0A4Q7PD02"/>
<dbReference type="OrthoDB" id="905895at2"/>
<dbReference type="SMART" id="SM00086">
    <property type="entry name" value="PAC"/>
    <property type="match status" value="2"/>
</dbReference>
<dbReference type="Pfam" id="PF13188">
    <property type="entry name" value="PAS_8"/>
    <property type="match status" value="1"/>
</dbReference>